<dbReference type="Gene3D" id="3.30.1310.10">
    <property type="entry name" value="Nucleoid-associated protein YbaB-like domain"/>
    <property type="match status" value="1"/>
</dbReference>
<sequence length="123" mass="12791">MAAFMDPDEAIAKVARDIEAAQERAARAGELKAAIDRVRGSATSPRGEVQAQADASGRLTDLHLKDDALNLGADRLAVLVLETVQAATRDAGARAVATTEDAFGTDSPLTAHLRAEVASRGLV</sequence>
<organism evidence="1 2">
    <name type="scientific">Cellulomonas soli</name>
    <dbReference type="NCBI Taxonomy" id="931535"/>
    <lineage>
        <taxon>Bacteria</taxon>
        <taxon>Bacillati</taxon>
        <taxon>Actinomycetota</taxon>
        <taxon>Actinomycetes</taxon>
        <taxon>Micrococcales</taxon>
        <taxon>Cellulomonadaceae</taxon>
        <taxon>Cellulomonas</taxon>
    </lineage>
</organism>
<evidence type="ECO:0008006" key="3">
    <source>
        <dbReference type="Google" id="ProtNLM"/>
    </source>
</evidence>
<dbReference type="OrthoDB" id="4829453at2"/>
<dbReference type="Proteomes" id="UP000321798">
    <property type="component" value="Unassembled WGS sequence"/>
</dbReference>
<evidence type="ECO:0000313" key="1">
    <source>
        <dbReference type="EMBL" id="GEP70142.1"/>
    </source>
</evidence>
<dbReference type="SUPFAM" id="SSF82607">
    <property type="entry name" value="YbaB-like"/>
    <property type="match status" value="1"/>
</dbReference>
<evidence type="ECO:0000313" key="2">
    <source>
        <dbReference type="Proteomes" id="UP000321798"/>
    </source>
</evidence>
<protein>
    <recommendedName>
        <fullName evidence="3">YbaB/EbfC DNA-binding family protein</fullName>
    </recommendedName>
</protein>
<dbReference type="Pfam" id="PF02575">
    <property type="entry name" value="YbaB_DNA_bd"/>
    <property type="match status" value="1"/>
</dbReference>
<gene>
    <name evidence="1" type="ORF">CSO01_28570</name>
</gene>
<reference evidence="1 2" key="1">
    <citation type="submission" date="2019-07" db="EMBL/GenBank/DDBJ databases">
        <title>Whole genome shotgun sequence of Cellulomonas soli NBRC 109434.</title>
        <authorList>
            <person name="Hosoyama A."/>
            <person name="Uohara A."/>
            <person name="Ohji S."/>
            <person name="Ichikawa N."/>
        </authorList>
    </citation>
    <scope>NUCLEOTIDE SEQUENCE [LARGE SCALE GENOMIC DNA]</scope>
    <source>
        <strain evidence="1 2">NBRC 109434</strain>
    </source>
</reference>
<proteinExistence type="predicted"/>
<name>A0A512PG63_9CELL</name>
<keyword evidence="2" id="KW-1185">Reference proteome</keyword>
<dbReference type="EMBL" id="BKAL01000011">
    <property type="protein sequence ID" value="GEP70142.1"/>
    <property type="molecule type" value="Genomic_DNA"/>
</dbReference>
<dbReference type="GO" id="GO:0003677">
    <property type="term" value="F:DNA binding"/>
    <property type="evidence" value="ECO:0007669"/>
    <property type="project" value="InterPro"/>
</dbReference>
<dbReference type="AlphaFoldDB" id="A0A512PG63"/>
<comment type="caution">
    <text evidence="1">The sequence shown here is derived from an EMBL/GenBank/DDBJ whole genome shotgun (WGS) entry which is preliminary data.</text>
</comment>
<dbReference type="RefSeq" id="WP_146953935.1">
    <property type="nucleotide sequence ID" value="NZ_BAABBJ010000014.1"/>
</dbReference>
<dbReference type="InterPro" id="IPR036894">
    <property type="entry name" value="YbaB-like_sf"/>
</dbReference>
<accession>A0A512PG63</accession>
<dbReference type="InterPro" id="IPR004401">
    <property type="entry name" value="YbaB/EbfC"/>
</dbReference>